<protein>
    <submittedName>
        <fullName evidence="1">Uncharacterized protein</fullName>
    </submittedName>
</protein>
<evidence type="ECO:0000313" key="1">
    <source>
        <dbReference type="EMBL" id="KAL3783739.1"/>
    </source>
</evidence>
<comment type="caution">
    <text evidence="1">The sequence shown here is derived from an EMBL/GenBank/DDBJ whole genome shotgun (WGS) entry which is preliminary data.</text>
</comment>
<gene>
    <name evidence="1" type="ORF">HJC23_004858</name>
</gene>
<proteinExistence type="predicted"/>
<organism evidence="1 2">
    <name type="scientific">Cyclotella cryptica</name>
    <dbReference type="NCBI Taxonomy" id="29204"/>
    <lineage>
        <taxon>Eukaryota</taxon>
        <taxon>Sar</taxon>
        <taxon>Stramenopiles</taxon>
        <taxon>Ochrophyta</taxon>
        <taxon>Bacillariophyta</taxon>
        <taxon>Coscinodiscophyceae</taxon>
        <taxon>Thalassiosirophycidae</taxon>
        <taxon>Stephanodiscales</taxon>
        <taxon>Stephanodiscaceae</taxon>
        <taxon>Cyclotella</taxon>
    </lineage>
</organism>
<dbReference type="EMBL" id="JABMIG020000252">
    <property type="protein sequence ID" value="KAL3783739.1"/>
    <property type="molecule type" value="Genomic_DNA"/>
</dbReference>
<keyword evidence="2" id="KW-1185">Reference proteome</keyword>
<name>A0ABD3P7E7_9STRA</name>
<accession>A0ABD3P7E7</accession>
<evidence type="ECO:0000313" key="2">
    <source>
        <dbReference type="Proteomes" id="UP001516023"/>
    </source>
</evidence>
<dbReference type="Proteomes" id="UP001516023">
    <property type="component" value="Unassembled WGS sequence"/>
</dbReference>
<reference evidence="1 2" key="1">
    <citation type="journal article" date="2020" name="G3 (Bethesda)">
        <title>Improved Reference Genome for Cyclotella cryptica CCMP332, a Model for Cell Wall Morphogenesis, Salinity Adaptation, and Lipid Production in Diatoms (Bacillariophyta).</title>
        <authorList>
            <person name="Roberts W.R."/>
            <person name="Downey K.M."/>
            <person name="Ruck E.C."/>
            <person name="Traller J.C."/>
            <person name="Alverson A.J."/>
        </authorList>
    </citation>
    <scope>NUCLEOTIDE SEQUENCE [LARGE SCALE GENOMIC DNA]</scope>
    <source>
        <strain evidence="1 2">CCMP332</strain>
    </source>
</reference>
<sequence>MLEGNQRDDILREILFPVIFYAGVVKALFVKPGQAATIEQLLIPPTHAVNITLSPLPIWQHLAHGHP</sequence>
<dbReference type="AlphaFoldDB" id="A0ABD3P7E7"/>